<dbReference type="PRINTS" id="PR00505">
    <property type="entry name" value="D12N6MTFRASE"/>
</dbReference>
<dbReference type="GO" id="GO:0006298">
    <property type="term" value="P:mismatch repair"/>
    <property type="evidence" value="ECO:0007669"/>
    <property type="project" value="TreeGrafter"/>
</dbReference>
<dbReference type="InterPro" id="IPR023095">
    <property type="entry name" value="Ade_MeTrfase_dom_2"/>
</dbReference>
<dbReference type="PANTHER" id="PTHR30481">
    <property type="entry name" value="DNA ADENINE METHYLASE"/>
    <property type="match status" value="1"/>
</dbReference>
<dbReference type="EMBL" id="CP053661">
    <property type="protein sequence ID" value="QKD83150.1"/>
    <property type="molecule type" value="Genomic_DNA"/>
</dbReference>
<dbReference type="PIRSF" id="PIRSF000398">
    <property type="entry name" value="M_m6A_EcoRV"/>
    <property type="match status" value="1"/>
</dbReference>
<keyword evidence="3 7" id="KW-0489">Methyltransferase</keyword>
<comment type="catalytic activity">
    <reaction evidence="6">
        <text>a 2'-deoxyadenosine in DNA + S-adenosyl-L-methionine = an N(6)-methyl-2'-deoxyadenosine in DNA + S-adenosyl-L-homocysteine + H(+)</text>
        <dbReference type="Rhea" id="RHEA:15197"/>
        <dbReference type="Rhea" id="RHEA-COMP:12418"/>
        <dbReference type="Rhea" id="RHEA-COMP:12419"/>
        <dbReference type="ChEBI" id="CHEBI:15378"/>
        <dbReference type="ChEBI" id="CHEBI:57856"/>
        <dbReference type="ChEBI" id="CHEBI:59789"/>
        <dbReference type="ChEBI" id="CHEBI:90615"/>
        <dbReference type="ChEBI" id="CHEBI:90616"/>
        <dbReference type="EC" id="2.1.1.72"/>
    </reaction>
</comment>
<name>A0A6M8BFY2_9CYAN</name>
<proteinExistence type="inferred from homology"/>
<evidence type="ECO:0000256" key="1">
    <source>
        <dbReference type="ARBA" id="ARBA00006594"/>
    </source>
</evidence>
<dbReference type="AlphaFoldDB" id="A0A6M8BFY2"/>
<evidence type="ECO:0000256" key="6">
    <source>
        <dbReference type="ARBA" id="ARBA00047942"/>
    </source>
</evidence>
<dbReference type="KEGG" id="theu:HPC62_13945"/>
<dbReference type="InterPro" id="IPR012327">
    <property type="entry name" value="MeTrfase_D12"/>
</dbReference>
<sequence>MIKSPLRYPGGKSRAIAQILPLLPERIAEFREPFVGGGSVFLAAQQQLREAPRLFWINDLNRDLVCFWKTARDQNEALVEKVSWLRSSFPTGRELYAFLLDEQNSSTDFDRAVRFFVMNRITFSGVMDSGGYSQQAYERRFTESAIARLARLPALLSGVQITHGDYAELLQKPGEDVFIFLDPPYLSATHSKLYGVKGNLHTAFDHARFAAAMQRCPHRWLITYDDSPEVRQLFRFATIVEWELQYGMNNYKQAIAARGKELFIKNY</sequence>
<dbReference type="RefSeq" id="WP_172356621.1">
    <property type="nucleotide sequence ID" value="NZ_CP053661.1"/>
</dbReference>
<reference evidence="7 8" key="1">
    <citation type="submission" date="2020-05" db="EMBL/GenBank/DDBJ databases">
        <title>Complete genome sequence of of a novel Thermoleptolyngbya strain isolated from hot springs of Ganzi, Sichuan China.</title>
        <authorList>
            <person name="Tang J."/>
            <person name="Daroch M."/>
            <person name="Li L."/>
            <person name="Waleron K."/>
            <person name="Waleron M."/>
            <person name="Waleron M."/>
        </authorList>
    </citation>
    <scope>NUCLEOTIDE SEQUENCE [LARGE SCALE GENOMIC DNA]</scope>
    <source>
        <strain evidence="7 8">PKUAC-SCTA183</strain>
    </source>
</reference>
<evidence type="ECO:0000313" key="8">
    <source>
        <dbReference type="Proteomes" id="UP000505210"/>
    </source>
</evidence>
<dbReference type="EC" id="2.1.1.72" evidence="2"/>
<protein>
    <recommendedName>
        <fullName evidence="2">site-specific DNA-methyltransferase (adenine-specific)</fullName>
        <ecNumber evidence="2">2.1.1.72</ecNumber>
    </recommendedName>
</protein>
<organism evidence="7 8">
    <name type="scientific">Thermoleptolyngbya sichuanensis A183</name>
    <dbReference type="NCBI Taxonomy" id="2737172"/>
    <lineage>
        <taxon>Bacteria</taxon>
        <taxon>Bacillati</taxon>
        <taxon>Cyanobacteriota</taxon>
        <taxon>Cyanophyceae</taxon>
        <taxon>Oculatellales</taxon>
        <taxon>Oculatellaceae</taxon>
        <taxon>Thermoleptolyngbya</taxon>
        <taxon>Thermoleptolyngbya sichuanensis</taxon>
    </lineage>
</organism>
<dbReference type="Proteomes" id="UP000505210">
    <property type="component" value="Chromosome"/>
</dbReference>
<dbReference type="GO" id="GO:1904047">
    <property type="term" value="F:S-adenosyl-L-methionine binding"/>
    <property type="evidence" value="ECO:0007669"/>
    <property type="project" value="TreeGrafter"/>
</dbReference>
<comment type="similarity">
    <text evidence="1">Belongs to the N(4)/N(6)-methyltransferase family.</text>
</comment>
<dbReference type="Pfam" id="PF02086">
    <property type="entry name" value="MethyltransfD12"/>
    <property type="match status" value="1"/>
</dbReference>
<dbReference type="Gene3D" id="1.10.1020.10">
    <property type="entry name" value="Adenine-specific Methyltransferase, Domain 2"/>
    <property type="match status" value="1"/>
</dbReference>
<gene>
    <name evidence="7" type="ORF">HPC62_13945</name>
</gene>
<keyword evidence="8" id="KW-1185">Reference proteome</keyword>
<dbReference type="InterPro" id="IPR012263">
    <property type="entry name" value="M_m6A_EcoRV"/>
</dbReference>
<dbReference type="SUPFAM" id="SSF53335">
    <property type="entry name" value="S-adenosyl-L-methionine-dependent methyltransferases"/>
    <property type="match status" value="1"/>
</dbReference>
<dbReference type="Gene3D" id="3.40.50.150">
    <property type="entry name" value="Vaccinia Virus protein VP39"/>
    <property type="match status" value="1"/>
</dbReference>
<keyword evidence="4" id="KW-0808">Transferase</keyword>
<accession>A0A6M8BFY2</accession>
<evidence type="ECO:0000256" key="3">
    <source>
        <dbReference type="ARBA" id="ARBA00022603"/>
    </source>
</evidence>
<evidence type="ECO:0000256" key="4">
    <source>
        <dbReference type="ARBA" id="ARBA00022679"/>
    </source>
</evidence>
<dbReference type="GO" id="GO:0043565">
    <property type="term" value="F:sequence-specific DNA binding"/>
    <property type="evidence" value="ECO:0007669"/>
    <property type="project" value="TreeGrafter"/>
</dbReference>
<evidence type="ECO:0000256" key="2">
    <source>
        <dbReference type="ARBA" id="ARBA00011900"/>
    </source>
</evidence>
<dbReference type="PANTHER" id="PTHR30481:SF2">
    <property type="entry name" value="SITE-SPECIFIC DNA-METHYLTRANSFERASE (ADENINE-SPECIFIC)"/>
    <property type="match status" value="1"/>
</dbReference>
<dbReference type="GO" id="GO:0009307">
    <property type="term" value="P:DNA restriction-modification system"/>
    <property type="evidence" value="ECO:0007669"/>
    <property type="project" value="InterPro"/>
</dbReference>
<evidence type="ECO:0000313" key="7">
    <source>
        <dbReference type="EMBL" id="QKD83150.1"/>
    </source>
</evidence>
<keyword evidence="5" id="KW-0949">S-adenosyl-L-methionine</keyword>
<dbReference type="InterPro" id="IPR029063">
    <property type="entry name" value="SAM-dependent_MTases_sf"/>
</dbReference>
<dbReference type="GO" id="GO:0032259">
    <property type="term" value="P:methylation"/>
    <property type="evidence" value="ECO:0007669"/>
    <property type="project" value="UniProtKB-KW"/>
</dbReference>
<evidence type="ECO:0000256" key="5">
    <source>
        <dbReference type="ARBA" id="ARBA00022691"/>
    </source>
</evidence>
<dbReference type="REBASE" id="402377">
    <property type="entry name" value="M.Tsp183ORF13945P"/>
</dbReference>
<dbReference type="GO" id="GO:0009007">
    <property type="term" value="F:site-specific DNA-methyltransferase (adenine-specific) activity"/>
    <property type="evidence" value="ECO:0007669"/>
    <property type="project" value="UniProtKB-EC"/>
</dbReference>